<reference evidence="1" key="1">
    <citation type="submission" date="2018-02" db="EMBL/GenBank/DDBJ databases">
        <title>Rhizophora mucronata_Transcriptome.</title>
        <authorList>
            <person name="Meera S.P."/>
            <person name="Sreeshan A."/>
            <person name="Augustine A."/>
        </authorList>
    </citation>
    <scope>NUCLEOTIDE SEQUENCE</scope>
    <source>
        <tissue evidence="1">Leaf</tissue>
    </source>
</reference>
<accession>A0A2P2PTY2</accession>
<dbReference type="AlphaFoldDB" id="A0A2P2PTY2"/>
<evidence type="ECO:0000313" key="1">
    <source>
        <dbReference type="EMBL" id="MBX58202.1"/>
    </source>
</evidence>
<sequence>MARKYRIKLCNRLIGKSFLVQNVRCDLTNSLLLCNSHD</sequence>
<name>A0A2P2PTY2_RHIMU</name>
<organism evidence="1">
    <name type="scientific">Rhizophora mucronata</name>
    <name type="common">Asiatic mangrove</name>
    <dbReference type="NCBI Taxonomy" id="61149"/>
    <lineage>
        <taxon>Eukaryota</taxon>
        <taxon>Viridiplantae</taxon>
        <taxon>Streptophyta</taxon>
        <taxon>Embryophyta</taxon>
        <taxon>Tracheophyta</taxon>
        <taxon>Spermatophyta</taxon>
        <taxon>Magnoliopsida</taxon>
        <taxon>eudicotyledons</taxon>
        <taxon>Gunneridae</taxon>
        <taxon>Pentapetalae</taxon>
        <taxon>rosids</taxon>
        <taxon>fabids</taxon>
        <taxon>Malpighiales</taxon>
        <taxon>Rhizophoraceae</taxon>
        <taxon>Rhizophora</taxon>
    </lineage>
</organism>
<protein>
    <submittedName>
        <fullName evidence="1">Uncharacterized protein</fullName>
    </submittedName>
</protein>
<dbReference type="EMBL" id="GGEC01077718">
    <property type="protein sequence ID" value="MBX58202.1"/>
    <property type="molecule type" value="Transcribed_RNA"/>
</dbReference>
<proteinExistence type="predicted"/>